<comment type="caution">
    <text evidence="2">The sequence shown here is derived from an EMBL/GenBank/DDBJ whole genome shotgun (WGS) entry which is preliminary data.</text>
</comment>
<proteinExistence type="predicted"/>
<keyword evidence="1" id="KW-0732">Signal</keyword>
<name>A0A2P6QBM0_ROSCH</name>
<dbReference type="Proteomes" id="UP000238479">
    <property type="component" value="Chromosome 4"/>
</dbReference>
<organism evidence="2 4">
    <name type="scientific">Rosa chinensis</name>
    <name type="common">China rose</name>
    <dbReference type="NCBI Taxonomy" id="74649"/>
    <lineage>
        <taxon>Eukaryota</taxon>
        <taxon>Viridiplantae</taxon>
        <taxon>Streptophyta</taxon>
        <taxon>Embryophyta</taxon>
        <taxon>Tracheophyta</taxon>
        <taxon>Spermatophyta</taxon>
        <taxon>Magnoliopsida</taxon>
        <taxon>eudicotyledons</taxon>
        <taxon>Gunneridae</taxon>
        <taxon>Pentapetalae</taxon>
        <taxon>rosids</taxon>
        <taxon>fabids</taxon>
        <taxon>Rosales</taxon>
        <taxon>Rosaceae</taxon>
        <taxon>Rosoideae</taxon>
        <taxon>Rosoideae incertae sedis</taxon>
        <taxon>Rosa</taxon>
    </lineage>
</organism>
<dbReference type="Proteomes" id="UP000238479">
    <property type="component" value="Chromosome 5"/>
</dbReference>
<dbReference type="AlphaFoldDB" id="A0A2P6QBM0"/>
<evidence type="ECO:0000313" key="2">
    <source>
        <dbReference type="EMBL" id="PRQ31562.1"/>
    </source>
</evidence>
<dbReference type="Gramene" id="PRQ37320">
    <property type="protein sequence ID" value="PRQ37320"/>
    <property type="gene ID" value="RchiOBHm_Chr4g0401261"/>
</dbReference>
<gene>
    <name evidence="3" type="ORF">RchiOBHm_Chr4g0401261</name>
    <name evidence="2" type="ORF">RchiOBHm_Chr5g0036821</name>
</gene>
<evidence type="ECO:0000313" key="4">
    <source>
        <dbReference type="Proteomes" id="UP000238479"/>
    </source>
</evidence>
<dbReference type="Gramene" id="PRQ31562">
    <property type="protein sequence ID" value="PRQ31562"/>
    <property type="gene ID" value="RchiOBHm_Chr5g0036821"/>
</dbReference>
<sequence length="59" mass="6805">MLIALISILSLYLGVKKKKRSKRGIEKQNREICLCRSVNFDRALRPAQNDPENDLYIDG</sequence>
<accession>A0A2P6QBM0</accession>
<evidence type="ECO:0000256" key="1">
    <source>
        <dbReference type="SAM" id="SignalP"/>
    </source>
</evidence>
<dbReference type="EMBL" id="PDCK01000042">
    <property type="protein sequence ID" value="PRQ37320.1"/>
    <property type="molecule type" value="Genomic_DNA"/>
</dbReference>
<feature type="signal peptide" evidence="1">
    <location>
        <begin position="1"/>
        <end position="17"/>
    </location>
</feature>
<dbReference type="EMBL" id="PDCK01000043">
    <property type="protein sequence ID" value="PRQ31562.1"/>
    <property type="molecule type" value="Genomic_DNA"/>
</dbReference>
<evidence type="ECO:0000313" key="3">
    <source>
        <dbReference type="EMBL" id="PRQ37320.1"/>
    </source>
</evidence>
<feature type="chain" id="PRO_5015085623" evidence="1">
    <location>
        <begin position="18"/>
        <end position="59"/>
    </location>
</feature>
<reference evidence="2 4" key="1">
    <citation type="journal article" date="2018" name="Nat. Genet.">
        <title>The Rosa genome provides new insights in the design of modern roses.</title>
        <authorList>
            <person name="Bendahmane M."/>
        </authorList>
    </citation>
    <scope>NUCLEOTIDE SEQUENCE [LARGE SCALE GENOMIC DNA]</scope>
    <source>
        <strain evidence="4">cv. Old Blush</strain>
    </source>
</reference>
<protein>
    <submittedName>
        <fullName evidence="2">Uncharacterized protein</fullName>
    </submittedName>
</protein>
<keyword evidence="4" id="KW-1185">Reference proteome</keyword>